<dbReference type="OrthoDB" id="6434628at2759"/>
<sequence length="145" mass="17123">MFRFGVTDNFRKLFRVISFIFRFCKNAKSCVEQVIGLLSLKELEETELWLLQSVQRLEFFEAVKHLKKGEPVNRNCKLASLNCFMDNNNIIRIGERLRNSSLSFHEKYPIVHTVTIMVIKYFHTQNLLTGSNNLLYRIGYLMIKI</sequence>
<reference evidence="1" key="1">
    <citation type="submission" date="2020-08" db="EMBL/GenBank/DDBJ databases">
        <title>Multicomponent nature underlies the extraordinary mechanical properties of spider dragline silk.</title>
        <authorList>
            <person name="Kono N."/>
            <person name="Nakamura H."/>
            <person name="Mori M."/>
            <person name="Yoshida Y."/>
            <person name="Ohtoshi R."/>
            <person name="Malay A.D."/>
            <person name="Moran D.A.P."/>
            <person name="Tomita M."/>
            <person name="Numata K."/>
            <person name="Arakawa K."/>
        </authorList>
    </citation>
    <scope>NUCLEOTIDE SEQUENCE</scope>
</reference>
<protein>
    <submittedName>
        <fullName evidence="1">Integrase catalytic domain-containing protein</fullName>
    </submittedName>
</protein>
<proteinExistence type="predicted"/>
<dbReference type="AlphaFoldDB" id="A0A8X6PTL8"/>
<gene>
    <name evidence="1" type="primary">AVEN_12926_1</name>
    <name evidence="1" type="ORF">NPIL_637641</name>
</gene>
<dbReference type="EMBL" id="BMAW01073542">
    <property type="protein sequence ID" value="GFT88184.1"/>
    <property type="molecule type" value="Genomic_DNA"/>
</dbReference>
<evidence type="ECO:0000313" key="1">
    <source>
        <dbReference type="EMBL" id="GFT88184.1"/>
    </source>
</evidence>
<name>A0A8X6PTL8_NEPPI</name>
<accession>A0A8X6PTL8</accession>
<organism evidence="1 2">
    <name type="scientific">Nephila pilipes</name>
    <name type="common">Giant wood spider</name>
    <name type="synonym">Nephila maculata</name>
    <dbReference type="NCBI Taxonomy" id="299642"/>
    <lineage>
        <taxon>Eukaryota</taxon>
        <taxon>Metazoa</taxon>
        <taxon>Ecdysozoa</taxon>
        <taxon>Arthropoda</taxon>
        <taxon>Chelicerata</taxon>
        <taxon>Arachnida</taxon>
        <taxon>Araneae</taxon>
        <taxon>Araneomorphae</taxon>
        <taxon>Entelegynae</taxon>
        <taxon>Araneoidea</taxon>
        <taxon>Nephilidae</taxon>
        <taxon>Nephila</taxon>
    </lineage>
</organism>
<evidence type="ECO:0000313" key="2">
    <source>
        <dbReference type="Proteomes" id="UP000887013"/>
    </source>
</evidence>
<dbReference type="Proteomes" id="UP000887013">
    <property type="component" value="Unassembled WGS sequence"/>
</dbReference>
<keyword evidence="2" id="KW-1185">Reference proteome</keyword>
<comment type="caution">
    <text evidence="1">The sequence shown here is derived from an EMBL/GenBank/DDBJ whole genome shotgun (WGS) entry which is preliminary data.</text>
</comment>